<feature type="binding site" evidence="7">
    <location>
        <begin position="117"/>
        <end position="118"/>
    </location>
    <ligand>
        <name>substrate</name>
    </ligand>
</feature>
<dbReference type="InterPro" id="IPR005952">
    <property type="entry name" value="Phosphogly_mut1"/>
</dbReference>
<keyword evidence="11" id="KW-1185">Reference proteome</keyword>
<reference evidence="10 11" key="1">
    <citation type="submission" date="2016-04" db="EMBL/GenBank/DDBJ databases">
        <title>Evolutionary innovation and constraint leading to complex multicellularity in the Ascomycota.</title>
        <authorList>
            <person name="Cisse O."/>
            <person name="Nguyen A."/>
            <person name="Hewitt D.A."/>
            <person name="Jedd G."/>
            <person name="Stajich J.E."/>
        </authorList>
    </citation>
    <scope>NUCLEOTIDE SEQUENCE [LARGE SCALE GENOMIC DNA]</scope>
    <source>
        <strain evidence="10 11">DAH-3</strain>
    </source>
</reference>
<sequence>MPDKNLLVIIRHGQSTWNCDNRFTGWKDPPLTAQGIMEAEKAGDLLADKNFKFDLAYTSALSRAQKTLDIILDKIHQKDIPVTKDQALNERDYGDLTGLNKDDARIKFGVEQVHIWRRSYDIAPPGGESLKLTAERVLPYWKKEILPKLLTGKRILISAHGNSMRALIMSLEGLSGEEIVSRELDTGVPIVYWLDKEGNVVQKEVLTHEIDEVLVNTKP</sequence>
<dbReference type="OMA" id="MLPYWYD"/>
<dbReference type="Proteomes" id="UP000186594">
    <property type="component" value="Unassembled WGS sequence"/>
</dbReference>
<keyword evidence="4 9" id="KW-0324">Glycolysis</keyword>
<evidence type="ECO:0000256" key="2">
    <source>
        <dbReference type="ARBA" id="ARBA00004798"/>
    </source>
</evidence>
<dbReference type="NCBIfam" id="NF002339">
    <property type="entry name" value="PRK01295.1"/>
    <property type="match status" value="1"/>
</dbReference>
<dbReference type="SMART" id="SM00855">
    <property type="entry name" value="PGAM"/>
    <property type="match status" value="1"/>
</dbReference>
<gene>
    <name evidence="10" type="ORF">NEOLI_001112</name>
</gene>
<keyword evidence="5 9" id="KW-0413">Isomerase</keyword>
<evidence type="ECO:0000256" key="6">
    <source>
        <dbReference type="PIRSR" id="PIRSR613078-1"/>
    </source>
</evidence>
<dbReference type="GO" id="GO:0004619">
    <property type="term" value="F:phosphoglycerate mutase activity"/>
    <property type="evidence" value="ECO:0007669"/>
    <property type="project" value="UniProtKB-EC"/>
</dbReference>
<comment type="catalytic activity">
    <reaction evidence="1 9">
        <text>(2R)-2-phosphoglycerate = (2R)-3-phosphoglycerate</text>
        <dbReference type="Rhea" id="RHEA:15901"/>
        <dbReference type="ChEBI" id="CHEBI:58272"/>
        <dbReference type="ChEBI" id="CHEBI:58289"/>
        <dbReference type="EC" id="5.4.2.11"/>
    </reaction>
</comment>
<feature type="site" description="Transition state stabilizer" evidence="8">
    <location>
        <position position="160"/>
    </location>
</feature>
<dbReference type="NCBIfam" id="TIGR01258">
    <property type="entry name" value="pgm_1"/>
    <property type="match status" value="2"/>
</dbReference>
<feature type="binding site" evidence="7">
    <location>
        <position position="101"/>
    </location>
    <ligand>
        <name>substrate</name>
    </ligand>
</feature>
<feature type="binding site" evidence="7">
    <location>
        <begin position="11"/>
        <end position="18"/>
    </location>
    <ligand>
        <name>substrate</name>
    </ligand>
</feature>
<protein>
    <recommendedName>
        <fullName evidence="9">Phosphoglycerate mutase</fullName>
        <ecNumber evidence="9">5.4.2.11</ecNumber>
    </recommendedName>
</protein>
<dbReference type="HAMAP" id="MF_01039">
    <property type="entry name" value="PGAM_GpmA"/>
    <property type="match status" value="1"/>
</dbReference>
<dbReference type="InterPro" id="IPR013078">
    <property type="entry name" value="His_Pase_superF_clade-1"/>
</dbReference>
<dbReference type="Pfam" id="PF00300">
    <property type="entry name" value="His_Phos_1"/>
    <property type="match status" value="1"/>
</dbReference>
<proteinExistence type="inferred from homology"/>
<name>A0A1U7LV51_NEOID</name>
<evidence type="ECO:0000313" key="10">
    <source>
        <dbReference type="EMBL" id="OLL26453.1"/>
    </source>
</evidence>
<accession>A0A1U7LV51</accession>
<feature type="binding site" evidence="7">
    <location>
        <begin position="90"/>
        <end position="93"/>
    </location>
    <ligand>
        <name>substrate</name>
    </ligand>
</feature>
<dbReference type="PROSITE" id="PS00175">
    <property type="entry name" value="PG_MUTASE"/>
    <property type="match status" value="1"/>
</dbReference>
<evidence type="ECO:0000256" key="4">
    <source>
        <dbReference type="ARBA" id="ARBA00023152"/>
    </source>
</evidence>
<evidence type="ECO:0000256" key="5">
    <source>
        <dbReference type="ARBA" id="ARBA00023235"/>
    </source>
</evidence>
<organism evidence="10 11">
    <name type="scientific">Neolecta irregularis (strain DAH-3)</name>
    <dbReference type="NCBI Taxonomy" id="1198029"/>
    <lineage>
        <taxon>Eukaryota</taxon>
        <taxon>Fungi</taxon>
        <taxon>Dikarya</taxon>
        <taxon>Ascomycota</taxon>
        <taxon>Taphrinomycotina</taxon>
        <taxon>Neolectales</taxon>
        <taxon>Neolectaceae</taxon>
        <taxon>Neolecta</taxon>
    </lineage>
</organism>
<feature type="binding site" evidence="7">
    <location>
        <position position="63"/>
    </location>
    <ligand>
        <name>substrate</name>
    </ligand>
</feature>
<comment type="pathway">
    <text evidence="2 9">Carbohydrate degradation; glycolysis; pyruvate from D-glyceraldehyde 3-phosphate: step 3/5.</text>
</comment>
<dbReference type="SUPFAM" id="SSF53254">
    <property type="entry name" value="Phosphoglycerate mutase-like"/>
    <property type="match status" value="1"/>
</dbReference>
<evidence type="ECO:0000313" key="11">
    <source>
        <dbReference type="Proteomes" id="UP000186594"/>
    </source>
</evidence>
<dbReference type="InterPro" id="IPR029033">
    <property type="entry name" value="His_PPase_superfam"/>
</dbReference>
<dbReference type="UniPathway" id="UPA00109">
    <property type="reaction ID" value="UER00186"/>
</dbReference>
<dbReference type="AlphaFoldDB" id="A0A1U7LV51"/>
<feature type="binding site" evidence="7">
    <location>
        <begin position="24"/>
        <end position="25"/>
    </location>
    <ligand>
        <name>substrate</name>
    </ligand>
</feature>
<dbReference type="EMBL" id="LXFE01000181">
    <property type="protein sequence ID" value="OLL26453.1"/>
    <property type="molecule type" value="Genomic_DNA"/>
</dbReference>
<evidence type="ECO:0000256" key="9">
    <source>
        <dbReference type="RuleBase" id="RU004511"/>
    </source>
</evidence>
<dbReference type="EC" id="5.4.2.11" evidence="9"/>
<evidence type="ECO:0000256" key="7">
    <source>
        <dbReference type="PIRSR" id="PIRSR613078-2"/>
    </source>
</evidence>
<dbReference type="GO" id="GO:0006096">
    <property type="term" value="P:glycolytic process"/>
    <property type="evidence" value="ECO:0007669"/>
    <property type="project" value="UniProtKB-UniPathway"/>
</dbReference>
<feature type="binding site" evidence="7">
    <location>
        <begin position="161"/>
        <end position="162"/>
    </location>
    <ligand>
        <name>substrate</name>
    </ligand>
</feature>
<evidence type="ECO:0000256" key="1">
    <source>
        <dbReference type="ARBA" id="ARBA00000380"/>
    </source>
</evidence>
<comment type="similarity">
    <text evidence="3 9">Belongs to the phosphoglycerate mutase family. BPG-dependent PGAM subfamily.</text>
</comment>
<feature type="active site" description="Tele-phosphohistidine intermediate" evidence="6">
    <location>
        <position position="12"/>
    </location>
</feature>
<feature type="active site" description="Proton donor/acceptor" evidence="6">
    <location>
        <position position="90"/>
    </location>
</feature>
<dbReference type="Gene3D" id="3.40.50.1240">
    <property type="entry name" value="Phosphoglycerate mutase-like"/>
    <property type="match status" value="1"/>
</dbReference>
<dbReference type="OrthoDB" id="4818801at2759"/>
<evidence type="ECO:0000256" key="8">
    <source>
        <dbReference type="PIRSR" id="PIRSR613078-3"/>
    </source>
</evidence>
<comment type="caution">
    <text evidence="10">The sequence shown here is derived from an EMBL/GenBank/DDBJ whole genome shotgun (WGS) entry which is preliminary data.</text>
</comment>
<dbReference type="InterPro" id="IPR001345">
    <property type="entry name" value="PG/BPGM_mutase_AS"/>
</dbReference>
<dbReference type="PANTHER" id="PTHR11931">
    <property type="entry name" value="PHOSPHOGLYCERATE MUTASE"/>
    <property type="match status" value="1"/>
</dbReference>
<dbReference type="CDD" id="cd07067">
    <property type="entry name" value="HP_PGM_like"/>
    <property type="match status" value="1"/>
</dbReference>
<dbReference type="STRING" id="1198029.A0A1U7LV51"/>
<evidence type="ECO:0000256" key="3">
    <source>
        <dbReference type="ARBA" id="ARBA00006717"/>
    </source>
</evidence>